<name>A0A7C3WHX6_9BACT</name>
<dbReference type="PANTHER" id="PTHR43685:SF2">
    <property type="entry name" value="GLYCOSYLTRANSFERASE 2-LIKE DOMAIN-CONTAINING PROTEIN"/>
    <property type="match status" value="1"/>
</dbReference>
<dbReference type="SUPFAM" id="SSF53448">
    <property type="entry name" value="Nucleotide-diphospho-sugar transferases"/>
    <property type="match status" value="1"/>
</dbReference>
<protein>
    <submittedName>
        <fullName evidence="2">Glycosyltransferase family 2 protein</fullName>
    </submittedName>
</protein>
<gene>
    <name evidence="2" type="ORF">ENV62_00925</name>
</gene>
<dbReference type="GO" id="GO:0016740">
    <property type="term" value="F:transferase activity"/>
    <property type="evidence" value="ECO:0007669"/>
    <property type="project" value="UniProtKB-KW"/>
</dbReference>
<dbReference type="CDD" id="cd00761">
    <property type="entry name" value="Glyco_tranf_GTA_type"/>
    <property type="match status" value="1"/>
</dbReference>
<proteinExistence type="predicted"/>
<dbReference type="AlphaFoldDB" id="A0A7C3WHX6"/>
<keyword evidence="2" id="KW-0808">Transferase</keyword>
<dbReference type="EMBL" id="DTHB01000016">
    <property type="protein sequence ID" value="HGB13791.1"/>
    <property type="molecule type" value="Genomic_DNA"/>
</dbReference>
<reference evidence="2" key="1">
    <citation type="journal article" date="2020" name="mSystems">
        <title>Genome- and Community-Level Interaction Insights into Carbon Utilization and Element Cycling Functions of Hydrothermarchaeota in Hydrothermal Sediment.</title>
        <authorList>
            <person name="Zhou Z."/>
            <person name="Liu Y."/>
            <person name="Xu W."/>
            <person name="Pan J."/>
            <person name="Luo Z.H."/>
            <person name="Li M."/>
        </authorList>
    </citation>
    <scope>NUCLEOTIDE SEQUENCE [LARGE SCALE GENOMIC DNA]</scope>
    <source>
        <strain evidence="2">SpSt-776</strain>
    </source>
</reference>
<dbReference type="Gene3D" id="3.90.550.10">
    <property type="entry name" value="Spore Coat Polysaccharide Biosynthesis Protein SpsA, Chain A"/>
    <property type="match status" value="1"/>
</dbReference>
<sequence>MNRYDISAVVITYNRSAMLRKTLATLARQHTHGRFSYEIVVIDDGSTDDTERVVAEVARQAHPLSVRYFFQENGGEARARNRGVAEARGSWIAFCDDDQLADPGWLAELYKVAQEKRVYCVGGAVALLLPEAWRRKLGPLTRQFFGEKWLSPHISPHAARNQLGAGNVLVHRSVFESAGGFDPTFHQGVDTDFFWRVAAAGFSFGAAPKALVHHVIPNSRLQPAYLRNLATRMGIATHRIQLKYEGRAKVILALLRRLGIALAVDLPLLLLGTLCRDDSLALAMRCRLWFKDGFIRSVFFSLAPGLFPQHKFLRQWDPGYRPAEKGVF</sequence>
<accession>A0A7C3WHX6</accession>
<evidence type="ECO:0000259" key="1">
    <source>
        <dbReference type="Pfam" id="PF00535"/>
    </source>
</evidence>
<dbReference type="PANTHER" id="PTHR43685">
    <property type="entry name" value="GLYCOSYLTRANSFERASE"/>
    <property type="match status" value="1"/>
</dbReference>
<feature type="domain" description="Glycosyltransferase 2-like" evidence="1">
    <location>
        <begin position="7"/>
        <end position="129"/>
    </location>
</feature>
<dbReference type="InterPro" id="IPR001173">
    <property type="entry name" value="Glyco_trans_2-like"/>
</dbReference>
<dbReference type="Pfam" id="PF00535">
    <property type="entry name" value="Glycos_transf_2"/>
    <property type="match status" value="1"/>
</dbReference>
<dbReference type="InterPro" id="IPR050834">
    <property type="entry name" value="Glycosyltransf_2"/>
</dbReference>
<evidence type="ECO:0000313" key="2">
    <source>
        <dbReference type="EMBL" id="HGB13791.1"/>
    </source>
</evidence>
<comment type="caution">
    <text evidence="2">The sequence shown here is derived from an EMBL/GenBank/DDBJ whole genome shotgun (WGS) entry which is preliminary data.</text>
</comment>
<dbReference type="InterPro" id="IPR029044">
    <property type="entry name" value="Nucleotide-diphossugar_trans"/>
</dbReference>
<organism evidence="2">
    <name type="scientific">Desulfobacca acetoxidans</name>
    <dbReference type="NCBI Taxonomy" id="60893"/>
    <lineage>
        <taxon>Bacteria</taxon>
        <taxon>Pseudomonadati</taxon>
        <taxon>Thermodesulfobacteriota</taxon>
        <taxon>Desulfobaccia</taxon>
        <taxon>Desulfobaccales</taxon>
        <taxon>Desulfobaccaceae</taxon>
        <taxon>Desulfobacca</taxon>
    </lineage>
</organism>